<evidence type="ECO:0000259" key="2">
    <source>
        <dbReference type="Pfam" id="PF01610"/>
    </source>
</evidence>
<dbReference type="PANTHER" id="PTHR33498">
    <property type="entry name" value="TRANSPOSASE FOR INSERTION SEQUENCE ELEMENT IS1557"/>
    <property type="match status" value="1"/>
</dbReference>
<dbReference type="Proteomes" id="UP000321816">
    <property type="component" value="Chromosome"/>
</dbReference>
<evidence type="ECO:0000313" key="3">
    <source>
        <dbReference type="EMBL" id="WWD79716.1"/>
    </source>
</evidence>
<dbReference type="EMBL" id="CP144914">
    <property type="protein sequence ID" value="WWD79716.1"/>
    <property type="molecule type" value="Genomic_DNA"/>
</dbReference>
<dbReference type="KEGG" id="ahal:FTX54_015170"/>
<dbReference type="InterPro" id="IPR002560">
    <property type="entry name" value="Transposase_DDE"/>
</dbReference>
<evidence type="ECO:0000313" key="4">
    <source>
        <dbReference type="Proteomes" id="UP000321816"/>
    </source>
</evidence>
<organism evidence="3 4">
    <name type="scientific">Alkalicoccus halolimnae</name>
    <dbReference type="NCBI Taxonomy" id="1667239"/>
    <lineage>
        <taxon>Bacteria</taxon>
        <taxon>Bacillati</taxon>
        <taxon>Bacillota</taxon>
        <taxon>Bacilli</taxon>
        <taxon>Bacillales</taxon>
        <taxon>Bacillaceae</taxon>
        <taxon>Alkalicoccus</taxon>
    </lineage>
</organism>
<gene>
    <name evidence="3" type="ORF">FTX54_015170</name>
</gene>
<dbReference type="Pfam" id="PF01610">
    <property type="entry name" value="DDE_Tnp_ISL3"/>
    <property type="match status" value="1"/>
</dbReference>
<sequence>MLLRKSRSKNVPFVAIDDFALRKRFRYGTLVVDLRTHHPIDLFAGRTEEETKAWLIKHPTIQTVSRDGSRAYARAIRETSAQIIQVTDRRHILKGLSEAVKEEIYLHFPTKPVGPPITIRTPHPSSKRKSERVREENEAKRWKVIQQVQERQQLGESIMGLSRAFQLSRGTIYHYLTIQHPPSHQRGSPYDSYRPQIHDLIQQGKKADDIEKICRQFGYTGSRSTLNTMIAKERQHFSPPKPFIKPRKVFKQLWNVSHPTEPMGEIEEAWKTQWPPIQDLCTFLIGFRQMFIQTDASLFNSYLQCEAYTAFPAVQRFIRGLEKWRKINKGFITRSCSLGATGWQKDMSIA</sequence>
<dbReference type="AlphaFoldDB" id="A0AAJ8LVU1"/>
<feature type="region of interest" description="Disordered" evidence="1">
    <location>
        <begin position="115"/>
        <end position="135"/>
    </location>
</feature>
<evidence type="ECO:0000256" key="1">
    <source>
        <dbReference type="SAM" id="MobiDB-lite"/>
    </source>
</evidence>
<protein>
    <submittedName>
        <fullName evidence="3">Transposase</fullName>
    </submittedName>
</protein>
<reference evidence="3 4" key="1">
    <citation type="submission" date="2024-01" db="EMBL/GenBank/DDBJ databases">
        <title>Complete Genome Sequence of Alkalicoccus halolimnae BZ-SZ-XJ29T, a Moderately Halophilic Bacterium Isolated from a Salt Lake.</title>
        <authorList>
            <person name="Zhao B."/>
        </authorList>
    </citation>
    <scope>NUCLEOTIDE SEQUENCE [LARGE SCALE GENOMIC DNA]</scope>
    <source>
        <strain evidence="3 4">BZ-SZ-XJ29</strain>
    </source>
</reference>
<name>A0AAJ8LVU1_9BACI</name>
<proteinExistence type="predicted"/>
<dbReference type="PANTHER" id="PTHR33498:SF1">
    <property type="entry name" value="TRANSPOSASE FOR INSERTION SEQUENCE ELEMENT IS1557"/>
    <property type="match status" value="1"/>
</dbReference>
<feature type="domain" description="Transposase IS204/IS1001/IS1096/IS1165 DDE" evidence="2">
    <location>
        <begin position="14"/>
        <end position="102"/>
    </location>
</feature>
<dbReference type="InterPro" id="IPR047951">
    <property type="entry name" value="Transpos_ISL3"/>
</dbReference>
<keyword evidence="4" id="KW-1185">Reference proteome</keyword>
<dbReference type="RefSeq" id="WP_338485042.1">
    <property type="nucleotide sequence ID" value="NZ_CP144914.1"/>
</dbReference>
<accession>A0AAJ8LVU1</accession>